<comment type="similarity">
    <text evidence="2">Belongs to the metallo-beta-lactamase superfamily.</text>
</comment>
<gene>
    <name evidence="7" type="ORF">DES32_0899</name>
</gene>
<evidence type="ECO:0000256" key="2">
    <source>
        <dbReference type="ARBA" id="ARBA00007749"/>
    </source>
</evidence>
<dbReference type="RefSeq" id="WP_115835407.1">
    <property type="nucleotide sequence ID" value="NZ_CP025086.1"/>
</dbReference>
<feature type="domain" description="Metallo-beta-lactamase" evidence="6">
    <location>
        <begin position="45"/>
        <end position="260"/>
    </location>
</feature>
<evidence type="ECO:0000256" key="5">
    <source>
        <dbReference type="ARBA" id="ARBA00022833"/>
    </source>
</evidence>
<dbReference type="GO" id="GO:0046872">
    <property type="term" value="F:metal ion binding"/>
    <property type="evidence" value="ECO:0007669"/>
    <property type="project" value="UniProtKB-KW"/>
</dbReference>
<keyword evidence="3" id="KW-0479">Metal-binding</keyword>
<dbReference type="PANTHER" id="PTHR42978">
    <property type="entry name" value="QUORUM-QUENCHING LACTONASE YTNP-RELATED-RELATED"/>
    <property type="match status" value="1"/>
</dbReference>
<dbReference type="InterPro" id="IPR036866">
    <property type="entry name" value="RibonucZ/Hydroxyglut_hydro"/>
</dbReference>
<proteinExistence type="inferred from homology"/>
<dbReference type="OrthoDB" id="9773738at2"/>
<evidence type="ECO:0000256" key="1">
    <source>
        <dbReference type="ARBA" id="ARBA00001947"/>
    </source>
</evidence>
<dbReference type="SUPFAM" id="SSF56281">
    <property type="entry name" value="Metallo-hydrolase/oxidoreductase"/>
    <property type="match status" value="1"/>
</dbReference>
<dbReference type="Pfam" id="PF00753">
    <property type="entry name" value="Lactamase_B"/>
    <property type="match status" value="1"/>
</dbReference>
<comment type="cofactor">
    <cofactor evidence="1">
        <name>Zn(2+)</name>
        <dbReference type="ChEBI" id="CHEBI:29105"/>
    </cofactor>
</comment>
<dbReference type="PANTHER" id="PTHR42978:SF7">
    <property type="entry name" value="METALLO-HYDROLASE RV2300C-RELATED"/>
    <property type="match status" value="1"/>
</dbReference>
<dbReference type="CDD" id="cd07729">
    <property type="entry name" value="AHL_lactonase_MBL-fold"/>
    <property type="match status" value="1"/>
</dbReference>
<accession>A0A3D9Z3B5</accession>
<evidence type="ECO:0000313" key="8">
    <source>
        <dbReference type="Proteomes" id="UP000256900"/>
    </source>
</evidence>
<dbReference type="AlphaFoldDB" id="A0A3D9Z3B5"/>
<reference evidence="7 8" key="1">
    <citation type="submission" date="2018-08" db="EMBL/GenBank/DDBJ databases">
        <title>Genomic Encyclopedia of Type Strains, Phase IV (KMG-IV): sequencing the most valuable type-strain genomes for metagenomic binning, comparative biology and taxonomic classification.</title>
        <authorList>
            <person name="Goeker M."/>
        </authorList>
    </citation>
    <scope>NUCLEOTIDE SEQUENCE [LARGE SCALE GENOMIC DNA]</scope>
    <source>
        <strain evidence="7 8">BW863</strain>
    </source>
</reference>
<evidence type="ECO:0000313" key="7">
    <source>
        <dbReference type="EMBL" id="REF89663.1"/>
    </source>
</evidence>
<dbReference type="InterPro" id="IPR051013">
    <property type="entry name" value="MBL_superfamily_lactonases"/>
</dbReference>
<dbReference type="Proteomes" id="UP000256900">
    <property type="component" value="Unassembled WGS sequence"/>
</dbReference>
<dbReference type="Gene3D" id="3.60.15.10">
    <property type="entry name" value="Ribonuclease Z/Hydroxyacylglutathione hydrolase-like"/>
    <property type="match status" value="1"/>
</dbReference>
<dbReference type="SMART" id="SM00849">
    <property type="entry name" value="Lactamase_B"/>
    <property type="match status" value="1"/>
</dbReference>
<evidence type="ECO:0000256" key="4">
    <source>
        <dbReference type="ARBA" id="ARBA00022801"/>
    </source>
</evidence>
<name>A0A3D9Z3B5_9HYPH</name>
<dbReference type="GO" id="GO:0016787">
    <property type="term" value="F:hydrolase activity"/>
    <property type="evidence" value="ECO:0007669"/>
    <property type="project" value="UniProtKB-KW"/>
</dbReference>
<keyword evidence="8" id="KW-1185">Reference proteome</keyword>
<keyword evidence="4" id="KW-0378">Hydrolase</keyword>
<protein>
    <submittedName>
        <fullName evidence="7">Metallo-beta-lactamase superfamily protein</fullName>
    </submittedName>
</protein>
<evidence type="ECO:0000256" key="3">
    <source>
        <dbReference type="ARBA" id="ARBA00022723"/>
    </source>
</evidence>
<organism evidence="7 8">
    <name type="scientific">Methylovirgula ligni</name>
    <dbReference type="NCBI Taxonomy" id="569860"/>
    <lineage>
        <taxon>Bacteria</taxon>
        <taxon>Pseudomonadati</taxon>
        <taxon>Pseudomonadota</taxon>
        <taxon>Alphaproteobacteria</taxon>
        <taxon>Hyphomicrobiales</taxon>
        <taxon>Beijerinckiaceae</taxon>
        <taxon>Methylovirgula</taxon>
    </lineage>
</organism>
<sequence length="276" mass="30080">MAIKGVHAIRTGGVAVKRPFLTRQGGAVTSKLRILASHTFTPELPILCWLIEHEEGDFLIDAGMCEAAARPGSLDKSLGPFDAWLSHRICRFHVAPGEGLGPQLRQIRPNGAKGLRTVFTHLHSDHVDGLADLSERTFAVNAAEWQHPYGAPKRLLTGVRPQCFDLRPDPALPFGASFPLSRAGDLFAVPTPGHTPHHCSVILRRGGVTFFFAGDVVYNQEQLLRGELAGAHAQPEQAAATIDAIREFARREPCVFLPAHDPRSEARLNNLELLGP</sequence>
<dbReference type="EMBL" id="QUMO01000001">
    <property type="protein sequence ID" value="REF89663.1"/>
    <property type="molecule type" value="Genomic_DNA"/>
</dbReference>
<keyword evidence="5" id="KW-0862">Zinc</keyword>
<comment type="caution">
    <text evidence="7">The sequence shown here is derived from an EMBL/GenBank/DDBJ whole genome shotgun (WGS) entry which is preliminary data.</text>
</comment>
<dbReference type="InterPro" id="IPR001279">
    <property type="entry name" value="Metallo-B-lactamas"/>
</dbReference>
<evidence type="ECO:0000259" key="6">
    <source>
        <dbReference type="SMART" id="SM00849"/>
    </source>
</evidence>